<dbReference type="Pfam" id="PF01467">
    <property type="entry name" value="CTP_transf_like"/>
    <property type="match status" value="1"/>
</dbReference>
<evidence type="ECO:0000256" key="3">
    <source>
        <dbReference type="ARBA" id="ARBA00012389"/>
    </source>
</evidence>
<name>A0ABY8EEF5_9FIRM</name>
<proteinExistence type="predicted"/>
<dbReference type="InterPro" id="IPR005248">
    <property type="entry name" value="NadD/NMNAT"/>
</dbReference>
<evidence type="ECO:0000256" key="7">
    <source>
        <dbReference type="ARBA" id="ARBA00022741"/>
    </source>
</evidence>
<dbReference type="RefSeq" id="WP_277733357.1">
    <property type="nucleotide sequence ID" value="NZ_CP120733.1"/>
</dbReference>
<protein>
    <recommendedName>
        <fullName evidence="3">nicotinate-nucleotide adenylyltransferase</fullName>
        <ecNumber evidence="3">2.7.7.18</ecNumber>
    </recommendedName>
</protein>
<dbReference type="InterPro" id="IPR004821">
    <property type="entry name" value="Cyt_trans-like"/>
</dbReference>
<keyword evidence="9" id="KW-0520">NAD</keyword>
<keyword evidence="5" id="KW-0808">Transferase</keyword>
<dbReference type="EMBL" id="CP120733">
    <property type="protein sequence ID" value="WFD11334.1"/>
    <property type="molecule type" value="Genomic_DNA"/>
</dbReference>
<dbReference type="Gene3D" id="3.40.50.620">
    <property type="entry name" value="HUPs"/>
    <property type="match status" value="1"/>
</dbReference>
<feature type="domain" description="Cytidyltransferase-like" evidence="11">
    <location>
        <begin position="916"/>
        <end position="1079"/>
    </location>
</feature>
<evidence type="ECO:0000256" key="2">
    <source>
        <dbReference type="ARBA" id="ARBA00005019"/>
    </source>
</evidence>
<evidence type="ECO:0000259" key="11">
    <source>
        <dbReference type="Pfam" id="PF01467"/>
    </source>
</evidence>
<keyword evidence="6" id="KW-0548">Nucleotidyltransferase</keyword>
<evidence type="ECO:0000256" key="1">
    <source>
        <dbReference type="ARBA" id="ARBA00002324"/>
    </source>
</evidence>
<keyword evidence="4" id="KW-0662">Pyridine nucleotide biosynthesis</keyword>
<dbReference type="SUPFAM" id="SSF52374">
    <property type="entry name" value="Nucleotidylyl transferase"/>
    <property type="match status" value="1"/>
</dbReference>
<dbReference type="SUPFAM" id="SSF48371">
    <property type="entry name" value="ARM repeat"/>
    <property type="match status" value="1"/>
</dbReference>
<keyword evidence="13" id="KW-1185">Reference proteome</keyword>
<dbReference type="InterPro" id="IPR014729">
    <property type="entry name" value="Rossmann-like_a/b/a_fold"/>
</dbReference>
<evidence type="ECO:0000256" key="4">
    <source>
        <dbReference type="ARBA" id="ARBA00022642"/>
    </source>
</evidence>
<evidence type="ECO:0000256" key="8">
    <source>
        <dbReference type="ARBA" id="ARBA00022840"/>
    </source>
</evidence>
<reference evidence="12 13" key="1">
    <citation type="submission" date="2023-03" db="EMBL/GenBank/DDBJ databases">
        <title>Complete genome sequence of Tepidibacter sp. SWIR-1, isolated from a deep-sea hydrothermal vent.</title>
        <authorList>
            <person name="Li X."/>
        </authorList>
    </citation>
    <scope>NUCLEOTIDE SEQUENCE [LARGE SCALE GENOMIC DNA]</scope>
    <source>
        <strain evidence="12 13">SWIR-1</strain>
    </source>
</reference>
<keyword evidence="7" id="KW-0547">Nucleotide-binding</keyword>
<dbReference type="Proteomes" id="UP001222800">
    <property type="component" value="Chromosome"/>
</dbReference>
<comment type="catalytic activity">
    <reaction evidence="10">
        <text>nicotinate beta-D-ribonucleotide + ATP + H(+) = deamido-NAD(+) + diphosphate</text>
        <dbReference type="Rhea" id="RHEA:22860"/>
        <dbReference type="ChEBI" id="CHEBI:15378"/>
        <dbReference type="ChEBI" id="CHEBI:30616"/>
        <dbReference type="ChEBI" id="CHEBI:33019"/>
        <dbReference type="ChEBI" id="CHEBI:57502"/>
        <dbReference type="ChEBI" id="CHEBI:58437"/>
        <dbReference type="EC" id="2.7.7.18"/>
    </reaction>
</comment>
<dbReference type="PANTHER" id="PTHR39321:SF3">
    <property type="entry name" value="PHOSPHOPANTETHEINE ADENYLYLTRANSFERASE"/>
    <property type="match status" value="1"/>
</dbReference>
<gene>
    <name evidence="12" type="ORF">P4S50_04455</name>
</gene>
<evidence type="ECO:0000256" key="5">
    <source>
        <dbReference type="ARBA" id="ARBA00022679"/>
    </source>
</evidence>
<dbReference type="SUPFAM" id="SSF109604">
    <property type="entry name" value="HD-domain/PDEase-like"/>
    <property type="match status" value="1"/>
</dbReference>
<keyword evidence="8" id="KW-0067">ATP-binding</keyword>
<sequence>MQKDIVIDIHKEILDSVLNLDLSDKISRLFLKNNIDNYLFIANINNMIKNRDYTCKSILNLCQNILDNIHPNLSKSDWLSYTYNMILYKSFPDSVEIDPADICEPIKLACNIYIEIIRVFCKYEKTFNTSSFYIQYPLNFLDKNEIDSLDAKSEYTRFLRYFNNEYIYEMMKLNQEILNHNTLDHICGVHHLALGIARQIKNLGIPIDLGRVSGSAAGHDLGKFGCKKSESKRVPYLHYYYTDKWFKKHHITYIGHIALNHSVWDLELENLSIESLILIYCDFRVKNNDNSQMSIFSLNESFNIILQKLDNVDDLKKKRYSKVYAKLKDFENYLIHIGVDLGYSDLNLDKIKTPYYSLITGNKIIDNIKYLSVHHNINLMHKLRNEYSLNYILELARSENDGDNIRKYLQVFDEYSTYLTQNQKIVMLKFLYENLVHPDEDIRKQCAYLIGNLIAVFDENYRKEIPNDVKLNNPLTTSYSLLCDYLNLFINPDHKIIEIHKKWIGYNISVMFSSLFKNCNESQIKTYKRIVFSYYKKYFNKNNSIKLYLINAIKYIPITNDDFVLIDYILSALNSDNDNIRISALNIIYIILNKENNNFNSNKNINEFFEKSIFKSTISAENFLKFKISTKLNLNTTTLNKYKSFYLSDESKIGSVFLSNLKTLTPWIIKKINIDLLFEYNVKNLNNMAYTAMHFCNLLKVSGIESVRNTAGKNIIKIMPYLSLEERNDISIELLRSLEIEKYQFSKYIPDYLGEIILYLQPIELDEIIDDFTQKIKQSNNQIASLVLETVGITLKNYPKYKDRFSENEDISNKRLTKMLGILLNGLAHYDYHIKQTSFKVIGRHIFASKRLNMESKKNIFKLIAKKLLVLIDSIESKDIVFFTNAATLNQVYRFINEYTFAKKDISINVPSKVAFFPGTFDPFSVGHKEIAKAIQNLGFEVYLSVDEFSWSKKAQPNLFRRNIIDMSIANEPNIYLYPEDIPINISNPKDLKILSDSFPESDISIVIGSDVILNASAYKKTVSDYSIHNFSHIIFKRNIKDSTNLDNKLKSQIDKLEKNAILLNLPAQYEDVSSTQIRDYIDEDRDISELLDPLSQKYIYEKGLYQREPQYKALMKTISIDINVVTDISEDLINRIDLEFSGGNNYNIKKLYNNLKACNTKILYIQDSSKNNKLLGFCLFHQLNWSMLYKEFKNHSTSEYVRQNVIGKAVVVDYISCVNDYEIKNLEQILITEVLSFCIKRDYTYAIYKNNDNLTKSVHETLKLQGFLEVSDEDLDPIYIVNMTNPCVLTLDVESFIKAPFVDSNNVKKTILKSRKKLQKSLSSIYPGNLVLSFDKTILYENLIQKVCNENKVPTITSKPRKLGDSMCVPFGNLLKGIVVPNTVTKSLHTEKLFNPSLTDFTIASYPYYLDLQSQIKTIASFDKNVILIDDILNKGYRIKAIDPILKEQNVNVNKIIVGILSGRGKELMDIQNRAIDCAYFIPNLRLWFNENAMYPFIGGDTLWRGVAPKRNLIPSINMLFPYTSLSFVKNASKSSLYELSRVCIQNSIDILKSIEKEYEKIHKRKLTLNHLGEVLKAPRYLDHGKNMNYDLNLNPSHYLENDLELLKRMKNIIV</sequence>
<dbReference type="EC" id="2.7.7.18" evidence="3"/>
<evidence type="ECO:0000256" key="6">
    <source>
        <dbReference type="ARBA" id="ARBA00022695"/>
    </source>
</evidence>
<evidence type="ECO:0000313" key="13">
    <source>
        <dbReference type="Proteomes" id="UP001222800"/>
    </source>
</evidence>
<dbReference type="InterPro" id="IPR016024">
    <property type="entry name" value="ARM-type_fold"/>
</dbReference>
<comment type="function">
    <text evidence="1">Catalyzes the reversible adenylation of nicotinate mononucleotide (NaMN) to nicotinic acid adenine dinucleotide (NaAD).</text>
</comment>
<comment type="pathway">
    <text evidence="2">Cofactor biosynthesis; NAD(+) biosynthesis; deamido-NAD(+) from nicotinate D-ribonucleotide: step 1/1.</text>
</comment>
<evidence type="ECO:0000256" key="9">
    <source>
        <dbReference type="ARBA" id="ARBA00023027"/>
    </source>
</evidence>
<evidence type="ECO:0000313" key="12">
    <source>
        <dbReference type="EMBL" id="WFD11334.1"/>
    </source>
</evidence>
<organism evidence="12 13">
    <name type="scientific">Tepidibacter hydrothermalis</name>
    <dbReference type="NCBI Taxonomy" id="3036126"/>
    <lineage>
        <taxon>Bacteria</taxon>
        <taxon>Bacillati</taxon>
        <taxon>Bacillota</taxon>
        <taxon>Clostridia</taxon>
        <taxon>Peptostreptococcales</taxon>
        <taxon>Peptostreptococcaceae</taxon>
        <taxon>Tepidibacter</taxon>
    </lineage>
</organism>
<evidence type="ECO:0000256" key="10">
    <source>
        <dbReference type="ARBA" id="ARBA00048721"/>
    </source>
</evidence>
<dbReference type="PANTHER" id="PTHR39321">
    <property type="entry name" value="NICOTINATE-NUCLEOTIDE ADENYLYLTRANSFERASE-RELATED"/>
    <property type="match status" value="1"/>
</dbReference>
<accession>A0ABY8EEF5</accession>